<dbReference type="AlphaFoldDB" id="A0A4Y2BY32"/>
<evidence type="ECO:0000256" key="1">
    <source>
        <dbReference type="SAM" id="MobiDB-lite"/>
    </source>
</evidence>
<organism evidence="2 3">
    <name type="scientific">Araneus ventricosus</name>
    <name type="common">Orbweaver spider</name>
    <name type="synonym">Epeira ventricosa</name>
    <dbReference type="NCBI Taxonomy" id="182803"/>
    <lineage>
        <taxon>Eukaryota</taxon>
        <taxon>Metazoa</taxon>
        <taxon>Ecdysozoa</taxon>
        <taxon>Arthropoda</taxon>
        <taxon>Chelicerata</taxon>
        <taxon>Arachnida</taxon>
        <taxon>Araneae</taxon>
        <taxon>Araneomorphae</taxon>
        <taxon>Entelegynae</taxon>
        <taxon>Araneoidea</taxon>
        <taxon>Araneidae</taxon>
        <taxon>Araneus</taxon>
    </lineage>
</organism>
<feature type="compositionally biased region" description="Basic residues" evidence="1">
    <location>
        <begin position="1"/>
        <end position="11"/>
    </location>
</feature>
<feature type="non-terminal residue" evidence="2">
    <location>
        <position position="38"/>
    </location>
</feature>
<comment type="caution">
    <text evidence="2">The sequence shown here is derived from an EMBL/GenBank/DDBJ whole genome shotgun (WGS) entry which is preliminary data.</text>
</comment>
<proteinExistence type="predicted"/>
<keyword evidence="3" id="KW-1185">Reference proteome</keyword>
<evidence type="ECO:0000313" key="3">
    <source>
        <dbReference type="Proteomes" id="UP000499080"/>
    </source>
</evidence>
<feature type="region of interest" description="Disordered" evidence="1">
    <location>
        <begin position="1"/>
        <end position="38"/>
    </location>
</feature>
<accession>A0A4Y2BY32</accession>
<gene>
    <name evidence="2" type="ORF">AVEN_232217_1</name>
</gene>
<protein>
    <submittedName>
        <fullName evidence="2">Uncharacterized protein</fullName>
    </submittedName>
</protein>
<reference evidence="2 3" key="1">
    <citation type="journal article" date="2019" name="Sci. Rep.">
        <title>Orb-weaving spider Araneus ventricosus genome elucidates the spidroin gene catalogue.</title>
        <authorList>
            <person name="Kono N."/>
            <person name="Nakamura H."/>
            <person name="Ohtoshi R."/>
            <person name="Moran D.A.P."/>
            <person name="Shinohara A."/>
            <person name="Yoshida Y."/>
            <person name="Fujiwara M."/>
            <person name="Mori M."/>
            <person name="Tomita M."/>
            <person name="Arakawa K."/>
        </authorList>
    </citation>
    <scope>NUCLEOTIDE SEQUENCE [LARGE SCALE GENOMIC DNA]</scope>
</reference>
<dbReference type="Proteomes" id="UP000499080">
    <property type="component" value="Unassembled WGS sequence"/>
</dbReference>
<dbReference type="EMBL" id="BGPR01084592">
    <property type="protein sequence ID" value="GBL96054.1"/>
    <property type="molecule type" value="Genomic_DNA"/>
</dbReference>
<sequence>MSITQPHKKKSNGVMLDDRGASDVGSPPPIHRSGNTLS</sequence>
<evidence type="ECO:0000313" key="2">
    <source>
        <dbReference type="EMBL" id="GBL96054.1"/>
    </source>
</evidence>
<name>A0A4Y2BY32_ARAVE</name>